<keyword evidence="5" id="KW-0812">Transmembrane</keyword>
<protein>
    <submittedName>
        <fullName evidence="8">Methyl-accepting chemotaxis protein</fullName>
    </submittedName>
</protein>
<organism evidence="8 9">
    <name type="scientific">Desulfitobacterium dichloroeliminans (strain LMG P-21439 / DCA1)</name>
    <dbReference type="NCBI Taxonomy" id="871963"/>
    <lineage>
        <taxon>Bacteria</taxon>
        <taxon>Bacillati</taxon>
        <taxon>Bacillota</taxon>
        <taxon>Clostridia</taxon>
        <taxon>Eubacteriales</taxon>
        <taxon>Desulfitobacteriaceae</taxon>
        <taxon>Desulfitobacterium</taxon>
    </lineage>
</organism>
<dbReference type="PANTHER" id="PTHR32089">
    <property type="entry name" value="METHYL-ACCEPTING CHEMOTAXIS PROTEIN MCPB"/>
    <property type="match status" value="1"/>
</dbReference>
<keyword evidence="5" id="KW-1133">Transmembrane helix</keyword>
<feature type="transmembrane region" description="Helical" evidence="5">
    <location>
        <begin position="288"/>
        <end position="311"/>
    </location>
</feature>
<dbReference type="Gene3D" id="1.10.287.950">
    <property type="entry name" value="Methyl-accepting chemotaxis protein"/>
    <property type="match status" value="1"/>
</dbReference>
<dbReference type="eggNOG" id="COG0840">
    <property type="taxonomic scope" value="Bacteria"/>
</dbReference>
<evidence type="ECO:0000259" key="6">
    <source>
        <dbReference type="PROSITE" id="PS50111"/>
    </source>
</evidence>
<dbReference type="GO" id="GO:0016020">
    <property type="term" value="C:membrane"/>
    <property type="evidence" value="ECO:0007669"/>
    <property type="project" value="InterPro"/>
</dbReference>
<accession>L0F4W8</accession>
<dbReference type="InterPro" id="IPR029151">
    <property type="entry name" value="Sensor-like_sf"/>
</dbReference>
<evidence type="ECO:0000313" key="8">
    <source>
        <dbReference type="EMBL" id="AGA67711.1"/>
    </source>
</evidence>
<dbReference type="OrthoDB" id="9804712at2"/>
<evidence type="ECO:0000256" key="2">
    <source>
        <dbReference type="ARBA" id="ARBA00029447"/>
    </source>
</evidence>
<dbReference type="InterPro" id="IPR004089">
    <property type="entry name" value="MCPsignal_dom"/>
</dbReference>
<evidence type="ECO:0000256" key="5">
    <source>
        <dbReference type="SAM" id="Phobius"/>
    </source>
</evidence>
<feature type="transmembrane region" description="Helical" evidence="5">
    <location>
        <begin position="12"/>
        <end position="34"/>
    </location>
</feature>
<evidence type="ECO:0000256" key="4">
    <source>
        <dbReference type="SAM" id="Coils"/>
    </source>
</evidence>
<dbReference type="Pfam" id="PF00672">
    <property type="entry name" value="HAMP"/>
    <property type="match status" value="1"/>
</dbReference>
<dbReference type="CDD" id="cd06225">
    <property type="entry name" value="HAMP"/>
    <property type="match status" value="1"/>
</dbReference>
<dbReference type="SMART" id="SM00304">
    <property type="entry name" value="HAMP"/>
    <property type="match status" value="1"/>
</dbReference>
<name>L0F4W8_DESDL</name>
<dbReference type="SUPFAM" id="SSF103190">
    <property type="entry name" value="Sensory domain-like"/>
    <property type="match status" value="1"/>
</dbReference>
<dbReference type="RefSeq" id="WP_015260718.1">
    <property type="nucleotide sequence ID" value="NC_019903.1"/>
</dbReference>
<proteinExistence type="inferred from homology"/>
<reference evidence="9" key="1">
    <citation type="submission" date="2012-02" db="EMBL/GenBank/DDBJ databases">
        <title>Complete sequence of Desulfitobacterium dichloroeliminans LMG P-21439.</title>
        <authorList>
            <person name="Lucas S."/>
            <person name="Han J."/>
            <person name="Lapidus A."/>
            <person name="Cheng J.-F."/>
            <person name="Goodwin L."/>
            <person name="Pitluck S."/>
            <person name="Peters L."/>
            <person name="Ovchinnikova G."/>
            <person name="Teshima H."/>
            <person name="Detter J.C."/>
            <person name="Han C."/>
            <person name="Tapia R."/>
            <person name="Land M."/>
            <person name="Hauser L."/>
            <person name="Kyrpides N."/>
            <person name="Ivanova N."/>
            <person name="Pagani I."/>
            <person name="Kruse T."/>
            <person name="de Vos W.M."/>
            <person name="Boon N."/>
            <person name="Smidt H."/>
            <person name="Woyke T."/>
        </authorList>
    </citation>
    <scope>NUCLEOTIDE SEQUENCE [LARGE SCALE GENOMIC DNA]</scope>
    <source>
        <strain evidence="9">LMG P-21439 / DCA1</strain>
    </source>
</reference>
<feature type="domain" description="HAMP" evidence="7">
    <location>
        <begin position="313"/>
        <end position="365"/>
    </location>
</feature>
<dbReference type="AlphaFoldDB" id="L0F4W8"/>
<evidence type="ECO:0000313" key="9">
    <source>
        <dbReference type="Proteomes" id="UP000010797"/>
    </source>
</evidence>
<dbReference type="STRING" id="871963.Desdi_0151"/>
<feature type="domain" description="Methyl-accepting transducer" evidence="6">
    <location>
        <begin position="384"/>
        <end position="641"/>
    </location>
</feature>
<dbReference type="SMART" id="SM00283">
    <property type="entry name" value="MA"/>
    <property type="match status" value="1"/>
</dbReference>
<dbReference type="HOGENOM" id="CLU_000445_107_19_9"/>
<keyword evidence="1 3" id="KW-0807">Transducer</keyword>
<keyword evidence="9" id="KW-1185">Reference proteome</keyword>
<dbReference type="KEGG" id="ddl:Desdi_0151"/>
<dbReference type="Pfam" id="PF14827">
    <property type="entry name" value="dCache_3"/>
    <property type="match status" value="1"/>
</dbReference>
<keyword evidence="5" id="KW-0472">Membrane</keyword>
<dbReference type="InterPro" id="IPR003660">
    <property type="entry name" value="HAMP_dom"/>
</dbReference>
<dbReference type="PROSITE" id="PS50885">
    <property type="entry name" value="HAMP"/>
    <property type="match status" value="1"/>
</dbReference>
<gene>
    <name evidence="8" type="ordered locus">Desdi_0151</name>
</gene>
<keyword evidence="4" id="KW-0175">Coiled coil</keyword>
<evidence type="ECO:0000256" key="1">
    <source>
        <dbReference type="ARBA" id="ARBA00023224"/>
    </source>
</evidence>
<dbReference type="InterPro" id="IPR029150">
    <property type="entry name" value="dCache_3"/>
</dbReference>
<dbReference type="EMBL" id="CP003344">
    <property type="protein sequence ID" value="AGA67711.1"/>
    <property type="molecule type" value="Genomic_DNA"/>
</dbReference>
<evidence type="ECO:0000259" key="7">
    <source>
        <dbReference type="PROSITE" id="PS50885"/>
    </source>
</evidence>
<comment type="similarity">
    <text evidence="2">Belongs to the methyl-accepting chemotaxis (MCP) protein family.</text>
</comment>
<dbReference type="PANTHER" id="PTHR32089:SF112">
    <property type="entry name" value="LYSOZYME-LIKE PROTEIN-RELATED"/>
    <property type="match status" value="1"/>
</dbReference>
<evidence type="ECO:0000256" key="3">
    <source>
        <dbReference type="PROSITE-ProRule" id="PRU00284"/>
    </source>
</evidence>
<sequence>MFKKMKIASKSMLGVGICTIGALLVFSLIVNFYVTKIIDSSEQNYNQLLRAAVDSQMEAQLDSSRMSVQTIANNSRIQELFAQRDREQLTVELQGVFEALKGEVSQIQFHLPDSTAFLRLHMPEKFGDSLKEFRFTVNEANAKLQVVEGLEEGVGGYGFRVVAPMYFNGVHTGSVEYGSAFGDAFLTSLKDRFAGEYFIYTLSEAALAQNEKGEAEQGYLAATLETDEWKMEAPYIEQISSGEMINLISEDKTKGVLLMPVKDYSGQVKGYIKAVVDRSVILGYSDQFHRVIVVLSVIIAIILSLFIFIFLRRTVLKPIQSLNATIKKVEGGDFTVICKNASEDELGQLSDSLNKMVAAFRTILTDLKDTANDLFLSSQELAETSRQNTQASEEVAKAIEEIAVGAMEQTEKIESGSHNATILGGKIDENIQLMEQLSHSAVEVVGNIQSGMDVVRALDAIYHETDLAMKEVEKGILHTAQSTAKIGESSKIIASISGQTNLLALNAAIEAARAGEAGRGFAVVADEIRKLAEESNSSTKTIDDLIEELSESSDKTVETIENSIGKLQDLQKAVEKIRMAYQEIQEETEDNQRNTQNLNLSMNEMDKMKGAILLALQTLSTIAENNSASTQEVSASVEEQTASMSEIARASDNLKERAEKLGSLVNKFKV</sequence>
<dbReference type="Proteomes" id="UP000010797">
    <property type="component" value="Chromosome"/>
</dbReference>
<feature type="coiled-coil region" evidence="4">
    <location>
        <begin position="528"/>
        <end position="594"/>
    </location>
</feature>
<dbReference type="PROSITE" id="PS50111">
    <property type="entry name" value="CHEMOTAXIS_TRANSDUC_2"/>
    <property type="match status" value="1"/>
</dbReference>
<dbReference type="SUPFAM" id="SSF58104">
    <property type="entry name" value="Methyl-accepting chemotaxis protein (MCP) signaling domain"/>
    <property type="match status" value="1"/>
</dbReference>
<dbReference type="Pfam" id="PF00015">
    <property type="entry name" value="MCPsignal"/>
    <property type="match status" value="1"/>
</dbReference>
<dbReference type="GO" id="GO:0007165">
    <property type="term" value="P:signal transduction"/>
    <property type="evidence" value="ECO:0007669"/>
    <property type="project" value="UniProtKB-KW"/>
</dbReference>